<dbReference type="InterPro" id="IPR043198">
    <property type="entry name" value="Cyclin/Ssn8"/>
</dbReference>
<sequence length="380" mass="42887">MGEESVDVAPFLGPASHVSKWVFTKDELQRRRAAANQDACGRTNEAIDHDRKLRQQRDQGERLAVSLEEELMLTSYYSHRLLSLCDHKKYSFRVKTTSTMFFKRFFVNRSCIDYDPLQILVVCIVLAHKVEELHDEDLKALIHGLKVPLKVIVDLEIEVLEALDFELLVTHPRFAIREMVDDYHTWCGEHAVPQLQKEDALQLVEGAEGLALQLYETDIPLLCTPAHIAVVSVKITAENNKLDLSDKFIEECFASRGVELAAVEQKVKFIRDAAASIKRHGTDSPEATKEQEAAAKIFKRCQSCRKAIKRLRHHKEQSAESVKAGGVKTEGDNGSEKKGKRDKKEKKRKHGDVALGGDATDDVKRLKIEDDRPQPSPSDG</sequence>
<dbReference type="PANTHER" id="PTHR10026">
    <property type="entry name" value="CYCLIN"/>
    <property type="match status" value="1"/>
</dbReference>
<dbReference type="Gene3D" id="1.10.472.10">
    <property type="entry name" value="Cyclin-like"/>
    <property type="match status" value="1"/>
</dbReference>
<organism evidence="4 5">
    <name type="scientific">Vitrella brassicaformis (strain CCMP3155)</name>
    <dbReference type="NCBI Taxonomy" id="1169540"/>
    <lineage>
        <taxon>Eukaryota</taxon>
        <taxon>Sar</taxon>
        <taxon>Alveolata</taxon>
        <taxon>Colpodellida</taxon>
        <taxon>Vitrellaceae</taxon>
        <taxon>Vitrella</taxon>
    </lineage>
</organism>
<dbReference type="GO" id="GO:0006357">
    <property type="term" value="P:regulation of transcription by RNA polymerase II"/>
    <property type="evidence" value="ECO:0007669"/>
    <property type="project" value="InterPro"/>
</dbReference>
<comment type="similarity">
    <text evidence="1">Belongs to the cyclin family.</text>
</comment>
<dbReference type="InterPro" id="IPR036915">
    <property type="entry name" value="Cyclin-like_sf"/>
</dbReference>
<protein>
    <recommendedName>
        <fullName evidence="3">Cyclin-like domain-containing protein</fullName>
    </recommendedName>
</protein>
<keyword evidence="1" id="KW-0195">Cyclin</keyword>
<dbReference type="STRING" id="1169540.A0A0G4FP58"/>
<dbReference type="AlphaFoldDB" id="A0A0G4FP58"/>
<feature type="compositionally biased region" description="Basic and acidic residues" evidence="2">
    <location>
        <begin position="329"/>
        <end position="339"/>
    </location>
</feature>
<keyword evidence="5" id="KW-1185">Reference proteome</keyword>
<dbReference type="GO" id="GO:0016538">
    <property type="term" value="F:cyclin-dependent protein serine/threonine kinase regulator activity"/>
    <property type="evidence" value="ECO:0007669"/>
    <property type="project" value="InterPro"/>
</dbReference>
<evidence type="ECO:0000313" key="5">
    <source>
        <dbReference type="Proteomes" id="UP000041254"/>
    </source>
</evidence>
<dbReference type="VEuPathDB" id="CryptoDB:Vbra_9400"/>
<dbReference type="SMART" id="SM00385">
    <property type="entry name" value="CYCLIN"/>
    <property type="match status" value="1"/>
</dbReference>
<dbReference type="CDD" id="cd20524">
    <property type="entry name" value="CYCLIN_CCNH_rpt1"/>
    <property type="match status" value="1"/>
</dbReference>
<gene>
    <name evidence="4" type="ORF">Vbra_9400</name>
</gene>
<evidence type="ECO:0000259" key="3">
    <source>
        <dbReference type="SMART" id="SM00385"/>
    </source>
</evidence>
<dbReference type="InterPro" id="IPR006671">
    <property type="entry name" value="Cyclin_N"/>
</dbReference>
<dbReference type="Pfam" id="PF00134">
    <property type="entry name" value="Cyclin_N"/>
    <property type="match status" value="1"/>
</dbReference>
<dbReference type="OrthoDB" id="361474at2759"/>
<feature type="domain" description="Cyclin-like" evidence="3">
    <location>
        <begin position="79"/>
        <end position="161"/>
    </location>
</feature>
<dbReference type="Proteomes" id="UP000041254">
    <property type="component" value="Unassembled WGS sequence"/>
</dbReference>
<evidence type="ECO:0000256" key="1">
    <source>
        <dbReference type="RuleBase" id="RU000383"/>
    </source>
</evidence>
<accession>A0A0G4FP58</accession>
<dbReference type="InParanoid" id="A0A0G4FP58"/>
<proteinExistence type="inferred from homology"/>
<evidence type="ECO:0000256" key="2">
    <source>
        <dbReference type="SAM" id="MobiDB-lite"/>
    </source>
</evidence>
<dbReference type="OMA" id="YHPFRAL"/>
<evidence type="ECO:0000313" key="4">
    <source>
        <dbReference type="EMBL" id="CEM16022.1"/>
    </source>
</evidence>
<dbReference type="SUPFAM" id="SSF47954">
    <property type="entry name" value="Cyclin-like"/>
    <property type="match status" value="1"/>
</dbReference>
<feature type="region of interest" description="Disordered" evidence="2">
    <location>
        <begin position="312"/>
        <end position="380"/>
    </location>
</feature>
<dbReference type="EMBL" id="CDMY01000476">
    <property type="protein sequence ID" value="CEM16022.1"/>
    <property type="molecule type" value="Genomic_DNA"/>
</dbReference>
<dbReference type="InterPro" id="IPR013763">
    <property type="entry name" value="Cyclin-like_dom"/>
</dbReference>
<feature type="compositionally biased region" description="Basic residues" evidence="2">
    <location>
        <begin position="340"/>
        <end position="350"/>
    </location>
</feature>
<name>A0A0G4FP58_VITBC</name>
<dbReference type="PhylomeDB" id="A0A0G4FP58"/>
<feature type="compositionally biased region" description="Basic and acidic residues" evidence="2">
    <location>
        <begin position="361"/>
        <end position="373"/>
    </location>
</feature>
<reference evidence="4 5" key="1">
    <citation type="submission" date="2014-11" db="EMBL/GenBank/DDBJ databases">
        <authorList>
            <person name="Zhu J."/>
            <person name="Qi W."/>
            <person name="Song R."/>
        </authorList>
    </citation>
    <scope>NUCLEOTIDE SEQUENCE [LARGE SCALE GENOMIC DNA]</scope>
</reference>